<comment type="similarity">
    <text evidence="7">Belongs to the UPF0743 family.</text>
</comment>
<feature type="region of interest" description="Disordered" evidence="9">
    <location>
        <begin position="57"/>
        <end position="123"/>
    </location>
</feature>
<dbReference type="GO" id="GO:0008270">
    <property type="term" value="F:zinc ion binding"/>
    <property type="evidence" value="ECO:0007669"/>
    <property type="project" value="UniProtKB-KW"/>
</dbReference>
<evidence type="ECO:0000313" key="12">
    <source>
        <dbReference type="Proteomes" id="UP000078561"/>
    </source>
</evidence>
<dbReference type="STRING" id="4829.A0A163K6I5"/>
<dbReference type="Pfam" id="PF08790">
    <property type="entry name" value="zf-LYAR"/>
    <property type="match status" value="1"/>
</dbReference>
<evidence type="ECO:0000256" key="7">
    <source>
        <dbReference type="ARBA" id="ARBA00061084"/>
    </source>
</evidence>
<dbReference type="PANTHER" id="PTHR13100">
    <property type="entry name" value="CELL GROWTH-REGULATING NUCLEOLAR PROTEIN LYAR"/>
    <property type="match status" value="1"/>
</dbReference>
<dbReference type="FunFam" id="3.30.1490.490:FF:000001">
    <property type="entry name" value="cell growth-regulating nucleolar protein-like"/>
    <property type="match status" value="1"/>
</dbReference>
<evidence type="ECO:0000256" key="5">
    <source>
        <dbReference type="ARBA" id="ARBA00022833"/>
    </source>
</evidence>
<evidence type="ECO:0000256" key="3">
    <source>
        <dbReference type="ARBA" id="ARBA00022737"/>
    </source>
</evidence>
<dbReference type="GO" id="GO:0006364">
    <property type="term" value="P:rRNA processing"/>
    <property type="evidence" value="ECO:0007669"/>
    <property type="project" value="TreeGrafter"/>
</dbReference>
<dbReference type="PANTHER" id="PTHR13100:SF10">
    <property type="entry name" value="CELL GROWTH-REGULATING NUCLEOLAR PROTEIN"/>
    <property type="match status" value="1"/>
</dbReference>
<dbReference type="SUPFAM" id="SSF57667">
    <property type="entry name" value="beta-beta-alpha zinc fingers"/>
    <property type="match status" value="2"/>
</dbReference>
<dbReference type="GO" id="GO:0003677">
    <property type="term" value="F:DNA binding"/>
    <property type="evidence" value="ECO:0007669"/>
    <property type="project" value="InterPro"/>
</dbReference>
<feature type="compositionally biased region" description="Basic residues" evidence="9">
    <location>
        <begin position="102"/>
        <end position="115"/>
    </location>
</feature>
<keyword evidence="2" id="KW-0479">Metal-binding</keyword>
<accession>A0A163K6I5</accession>
<gene>
    <name evidence="11" type="primary">ABSGL_14681.1 scaffold 14966</name>
</gene>
<dbReference type="OMA" id="NSCMTEA"/>
<evidence type="ECO:0000313" key="11">
    <source>
        <dbReference type="EMBL" id="SAM09007.1"/>
    </source>
</evidence>
<name>A0A163K6I5_ABSGL</name>
<dbReference type="AlphaFoldDB" id="A0A163K6I5"/>
<dbReference type="InParanoid" id="A0A163K6I5"/>
<organism evidence="11">
    <name type="scientific">Absidia glauca</name>
    <name type="common">Pin mould</name>
    <dbReference type="NCBI Taxonomy" id="4829"/>
    <lineage>
        <taxon>Eukaryota</taxon>
        <taxon>Fungi</taxon>
        <taxon>Fungi incertae sedis</taxon>
        <taxon>Mucoromycota</taxon>
        <taxon>Mucoromycotina</taxon>
        <taxon>Mucoromycetes</taxon>
        <taxon>Mucorales</taxon>
        <taxon>Cunninghamellaceae</taxon>
        <taxon>Absidia</taxon>
    </lineage>
</organism>
<dbReference type="GO" id="GO:0000122">
    <property type="term" value="P:negative regulation of transcription by RNA polymerase II"/>
    <property type="evidence" value="ECO:0007669"/>
    <property type="project" value="TreeGrafter"/>
</dbReference>
<dbReference type="GO" id="GO:0005730">
    <property type="term" value="C:nucleolus"/>
    <property type="evidence" value="ECO:0007669"/>
    <property type="project" value="TreeGrafter"/>
</dbReference>
<evidence type="ECO:0000256" key="4">
    <source>
        <dbReference type="ARBA" id="ARBA00022771"/>
    </source>
</evidence>
<feature type="compositionally biased region" description="Basic and acidic residues" evidence="9">
    <location>
        <begin position="82"/>
        <end position="101"/>
    </location>
</feature>
<dbReference type="PROSITE" id="PS51804">
    <property type="entry name" value="ZF_C2HC_LYAR"/>
    <property type="match status" value="1"/>
</dbReference>
<dbReference type="OrthoDB" id="21474at2759"/>
<proteinExistence type="inferred from homology"/>
<evidence type="ECO:0000256" key="9">
    <source>
        <dbReference type="SAM" id="MobiDB-lite"/>
    </source>
</evidence>
<dbReference type="InterPro" id="IPR014898">
    <property type="entry name" value="Znf_C2H2_LYAR"/>
</dbReference>
<dbReference type="InterPro" id="IPR039999">
    <property type="entry name" value="LYAR"/>
</dbReference>
<feature type="compositionally biased region" description="Low complexity" evidence="9">
    <location>
        <begin position="61"/>
        <end position="73"/>
    </location>
</feature>
<evidence type="ECO:0000256" key="6">
    <source>
        <dbReference type="ARBA" id="ARBA00023242"/>
    </source>
</evidence>
<protein>
    <recommendedName>
        <fullName evidence="10">Zinc finger C2H2 LYAR-type domain-containing protein</fullName>
    </recommendedName>
</protein>
<evidence type="ECO:0000256" key="8">
    <source>
        <dbReference type="PROSITE-ProRule" id="PRU01145"/>
    </source>
</evidence>
<keyword evidence="6" id="KW-0539">Nucleus</keyword>
<evidence type="ECO:0000256" key="1">
    <source>
        <dbReference type="ARBA" id="ARBA00004123"/>
    </source>
</evidence>
<sequence length="199" mass="22379">MVSFQCEGCGDIVKKPKCKIHQQRCHAPFTCIDCHQTFTGTSYQPHNQCMTESQKYEKGYKPPTKNNKPAAKPDSIISQLAKKKEEPAKRPLEEETSEPVKAKKAKKDKKDKKKTSLTEWSSDELDSNTTQQIVLAVDHVLKKDQTAHSLETLREKVVALISAHPKANAGADLKALFDQTIGLSFNTKKNKIVFGWIKK</sequence>
<reference evidence="11" key="1">
    <citation type="submission" date="2016-04" db="EMBL/GenBank/DDBJ databases">
        <authorList>
            <person name="Evans L.H."/>
            <person name="Alamgir A."/>
            <person name="Owens N."/>
            <person name="Weber N.D."/>
            <person name="Virtaneva K."/>
            <person name="Barbian K."/>
            <person name="Babar A."/>
            <person name="Rosenke K."/>
        </authorList>
    </citation>
    <scope>NUCLEOTIDE SEQUENCE [LARGE SCALE GENOMIC DNA]</scope>
    <source>
        <strain evidence="11">CBS 101.48</strain>
    </source>
</reference>
<keyword evidence="5" id="KW-0862">Zinc</keyword>
<feature type="domain" description="Zinc finger C2H2 LYAR-type" evidence="10">
    <location>
        <begin position="29"/>
        <end position="56"/>
    </location>
</feature>
<keyword evidence="12" id="KW-1185">Reference proteome</keyword>
<evidence type="ECO:0000259" key="10">
    <source>
        <dbReference type="Pfam" id="PF08790"/>
    </source>
</evidence>
<comment type="subcellular location">
    <subcellularLocation>
        <location evidence="1">Nucleus</location>
    </subcellularLocation>
</comment>
<dbReference type="InterPro" id="IPR036236">
    <property type="entry name" value="Znf_C2H2_sf"/>
</dbReference>
<dbReference type="Gene3D" id="3.30.1490.490">
    <property type="match status" value="1"/>
</dbReference>
<dbReference type="Proteomes" id="UP000078561">
    <property type="component" value="Unassembled WGS sequence"/>
</dbReference>
<dbReference type="EMBL" id="LT554985">
    <property type="protein sequence ID" value="SAM09007.1"/>
    <property type="molecule type" value="Genomic_DNA"/>
</dbReference>
<keyword evidence="3" id="KW-0677">Repeat</keyword>
<evidence type="ECO:0000256" key="2">
    <source>
        <dbReference type="ARBA" id="ARBA00022723"/>
    </source>
</evidence>
<keyword evidence="4 8" id="KW-0863">Zinc-finger</keyword>